<dbReference type="EMBL" id="JAPQKL010000005">
    <property type="protein sequence ID" value="KAJ5129421.1"/>
    <property type="molecule type" value="Genomic_DNA"/>
</dbReference>
<dbReference type="AlphaFoldDB" id="A0A9W9GT25"/>
<organism evidence="1 2">
    <name type="scientific">Penicillium bovifimosum</name>
    <dbReference type="NCBI Taxonomy" id="126998"/>
    <lineage>
        <taxon>Eukaryota</taxon>
        <taxon>Fungi</taxon>
        <taxon>Dikarya</taxon>
        <taxon>Ascomycota</taxon>
        <taxon>Pezizomycotina</taxon>
        <taxon>Eurotiomycetes</taxon>
        <taxon>Eurotiomycetidae</taxon>
        <taxon>Eurotiales</taxon>
        <taxon>Aspergillaceae</taxon>
        <taxon>Penicillium</taxon>
    </lineage>
</organism>
<dbReference type="GeneID" id="81405374"/>
<protein>
    <submittedName>
        <fullName evidence="1">Reverse transcriptase (RNA-dependent DNA polymerase) domain-containing protein</fullName>
    </submittedName>
</protein>
<keyword evidence="2" id="KW-1185">Reference proteome</keyword>
<dbReference type="GO" id="GO:0003964">
    <property type="term" value="F:RNA-directed DNA polymerase activity"/>
    <property type="evidence" value="ECO:0007669"/>
    <property type="project" value="UniProtKB-KW"/>
</dbReference>
<name>A0A9W9GT25_9EURO</name>
<dbReference type="Proteomes" id="UP001149079">
    <property type="component" value="Unassembled WGS sequence"/>
</dbReference>
<reference evidence="1" key="1">
    <citation type="submission" date="2022-11" db="EMBL/GenBank/DDBJ databases">
        <authorList>
            <person name="Petersen C."/>
        </authorList>
    </citation>
    <scope>NUCLEOTIDE SEQUENCE</scope>
    <source>
        <strain evidence="1">IBT 22155</strain>
    </source>
</reference>
<dbReference type="RefSeq" id="XP_056519800.1">
    <property type="nucleotide sequence ID" value="XM_056666204.1"/>
</dbReference>
<dbReference type="OrthoDB" id="4369552at2759"/>
<comment type="caution">
    <text evidence="1">The sequence shown here is derived from an EMBL/GenBank/DDBJ whole genome shotgun (WGS) entry which is preliminary data.</text>
</comment>
<proteinExistence type="predicted"/>
<reference evidence="1" key="2">
    <citation type="journal article" date="2023" name="IMA Fungus">
        <title>Comparative genomic study of the Penicillium genus elucidates a diverse pangenome and 15 lateral gene transfer events.</title>
        <authorList>
            <person name="Petersen C."/>
            <person name="Sorensen T."/>
            <person name="Nielsen M.R."/>
            <person name="Sondergaard T.E."/>
            <person name="Sorensen J.L."/>
            <person name="Fitzpatrick D.A."/>
            <person name="Frisvad J.C."/>
            <person name="Nielsen K.L."/>
        </authorList>
    </citation>
    <scope>NUCLEOTIDE SEQUENCE</scope>
    <source>
        <strain evidence="1">IBT 22155</strain>
    </source>
</reference>
<accession>A0A9W9GT25</accession>
<keyword evidence="1" id="KW-0695">RNA-directed DNA polymerase</keyword>
<sequence length="80" mass="9304">MLGPGEWFGQTVSWHVRCVEPVDLQALCLNFLPNPELVLTPHCIRHQIIPLRWAFDYKSDEKGFVARFKARLCARPILEE</sequence>
<keyword evidence="1" id="KW-0548">Nucleotidyltransferase</keyword>
<evidence type="ECO:0000313" key="1">
    <source>
        <dbReference type="EMBL" id="KAJ5129421.1"/>
    </source>
</evidence>
<evidence type="ECO:0000313" key="2">
    <source>
        <dbReference type="Proteomes" id="UP001149079"/>
    </source>
</evidence>
<gene>
    <name evidence="1" type="ORF">N7515_005460</name>
</gene>
<keyword evidence="1" id="KW-0808">Transferase</keyword>